<protein>
    <submittedName>
        <fullName evidence="1">Uncharacterized protein</fullName>
    </submittedName>
</protein>
<comment type="caution">
    <text evidence="1">The sequence shown here is derived from an EMBL/GenBank/DDBJ whole genome shotgun (WGS) entry which is preliminary data.</text>
</comment>
<organism evidence="1 2">
    <name type="scientific">Saccharothrix yanglingensis</name>
    <dbReference type="NCBI Taxonomy" id="659496"/>
    <lineage>
        <taxon>Bacteria</taxon>
        <taxon>Bacillati</taxon>
        <taxon>Actinomycetota</taxon>
        <taxon>Actinomycetes</taxon>
        <taxon>Pseudonocardiales</taxon>
        <taxon>Pseudonocardiaceae</taxon>
        <taxon>Saccharothrix</taxon>
    </lineage>
</organism>
<gene>
    <name evidence="1" type="ORF">CKY47_27795</name>
</gene>
<name>A0ABU0X6H3_9PSEU</name>
<evidence type="ECO:0000313" key="1">
    <source>
        <dbReference type="EMBL" id="MDQ2587725.1"/>
    </source>
</evidence>
<accession>A0ABU0X6H3</accession>
<evidence type="ECO:0000313" key="2">
    <source>
        <dbReference type="Proteomes" id="UP001225605"/>
    </source>
</evidence>
<sequence>MLVTSSSTSPVVEGQTTASNRVGLASGCATAGAVAGAARRVGGLVDVLRLPRTAYSSFARRRARTVRLWSSSQLDVRAILFV</sequence>
<reference evidence="1 2" key="1">
    <citation type="submission" date="2017-06" db="EMBL/GenBank/DDBJ databases">
        <title>Cultured bacterium strain Saccharothrix yanglingensis Hhs.015.</title>
        <authorList>
            <person name="Xia Y."/>
        </authorList>
    </citation>
    <scope>NUCLEOTIDE SEQUENCE [LARGE SCALE GENOMIC DNA]</scope>
    <source>
        <strain evidence="1 2">Hhs.015</strain>
    </source>
</reference>
<proteinExistence type="predicted"/>
<dbReference type="EMBL" id="NSDM01000013">
    <property type="protein sequence ID" value="MDQ2587725.1"/>
    <property type="molecule type" value="Genomic_DNA"/>
</dbReference>
<keyword evidence="2" id="KW-1185">Reference proteome</keyword>
<dbReference type="Proteomes" id="UP001225605">
    <property type="component" value="Unassembled WGS sequence"/>
</dbReference>